<evidence type="ECO:0000259" key="5">
    <source>
        <dbReference type="PROSITE" id="PS51462"/>
    </source>
</evidence>
<dbReference type="PANTHER" id="PTHR43046:SF12">
    <property type="entry name" value="GDP-MANNOSE MANNOSYL HYDROLASE"/>
    <property type="match status" value="1"/>
</dbReference>
<dbReference type="CDD" id="cd04685">
    <property type="entry name" value="NUDIX_Hydrolase"/>
    <property type="match status" value="1"/>
</dbReference>
<keyword evidence="2" id="KW-0378">Hydrolase</keyword>
<comment type="cofactor">
    <cofactor evidence="1">
        <name>Mg(2+)</name>
        <dbReference type="ChEBI" id="CHEBI:18420"/>
    </cofactor>
</comment>
<dbReference type="InterPro" id="IPR000086">
    <property type="entry name" value="NUDIX_hydrolase_dom"/>
</dbReference>
<name>A0ABP9ACA2_9PSEU</name>
<keyword evidence="7" id="KW-1185">Reference proteome</keyword>
<evidence type="ECO:0000256" key="2">
    <source>
        <dbReference type="ARBA" id="ARBA00022801"/>
    </source>
</evidence>
<dbReference type="SUPFAM" id="SSF140478">
    <property type="entry name" value="LemA-like"/>
    <property type="match status" value="1"/>
</dbReference>
<evidence type="ECO:0000256" key="4">
    <source>
        <dbReference type="SAM" id="Phobius"/>
    </source>
</evidence>
<feature type="domain" description="Nudix hydrolase" evidence="5">
    <location>
        <begin position="198"/>
        <end position="340"/>
    </location>
</feature>
<gene>
    <name evidence="6" type="ORF">GCM10023200_09110</name>
</gene>
<reference evidence="7" key="1">
    <citation type="journal article" date="2019" name="Int. J. Syst. Evol. Microbiol.">
        <title>The Global Catalogue of Microorganisms (GCM) 10K type strain sequencing project: providing services to taxonomists for standard genome sequencing and annotation.</title>
        <authorList>
            <consortium name="The Broad Institute Genomics Platform"/>
            <consortium name="The Broad Institute Genome Sequencing Center for Infectious Disease"/>
            <person name="Wu L."/>
            <person name="Ma J."/>
        </authorList>
    </citation>
    <scope>NUCLEOTIDE SEQUENCE [LARGE SCALE GENOMIC DNA]</scope>
    <source>
        <strain evidence="7">JCM 17979</strain>
    </source>
</reference>
<comment type="caution">
    <text evidence="6">The sequence shown here is derived from an EMBL/GenBank/DDBJ whole genome shotgun (WGS) entry which is preliminary data.</text>
</comment>
<dbReference type="Gene3D" id="1.20.1440.20">
    <property type="entry name" value="LemA-like domain"/>
    <property type="match status" value="1"/>
</dbReference>
<dbReference type="RefSeq" id="WP_345411245.1">
    <property type="nucleotide sequence ID" value="NZ_BAABHO010000005.1"/>
</dbReference>
<sequence length="354" mass="37065">MTLLGPSGVLLIIVVTAVVLLVVVTAAVMVARARRLDRLHVRTDAATAALAAVLDRRAAVVRASAATAGPVALADADRRALRAAARAAAAGGSAGGSTGGHVPDLEREAAENDLTRALAPLDTAALPADLAAELADANARVSVARRVHNDAVRDTRALRGRRMVRWLHLAGTAPVPRYFEIAEPGPDGVHAAAPAVRSAQDAVRVVVVDGDRRVLLFEGVDPARPAESFWFAPGGGIAAGEEPVDAVVRTLREETGLTVEPGSVRGPLWVREVVFEAGGVTYAGRELFHAVPVPSGDVDTSGFTEHESRTVRGHRWWTPAELAVTLDVVHPHQLPDLLADPHALEPGTVPLAIH</sequence>
<dbReference type="Pfam" id="PF00293">
    <property type="entry name" value="NUDIX"/>
    <property type="match status" value="1"/>
</dbReference>
<dbReference type="PANTHER" id="PTHR43046">
    <property type="entry name" value="GDP-MANNOSE MANNOSYL HYDROLASE"/>
    <property type="match status" value="1"/>
</dbReference>
<keyword evidence="3" id="KW-0460">Magnesium</keyword>
<accession>A0ABP9ACA2</accession>
<proteinExistence type="predicted"/>
<dbReference type="EMBL" id="BAABHO010000005">
    <property type="protein sequence ID" value="GAA4778333.1"/>
    <property type="molecule type" value="Genomic_DNA"/>
</dbReference>
<dbReference type="SUPFAM" id="SSF55811">
    <property type="entry name" value="Nudix"/>
    <property type="match status" value="1"/>
</dbReference>
<evidence type="ECO:0000256" key="3">
    <source>
        <dbReference type="ARBA" id="ARBA00022842"/>
    </source>
</evidence>
<dbReference type="PROSITE" id="PS51462">
    <property type="entry name" value="NUDIX"/>
    <property type="match status" value="1"/>
</dbReference>
<dbReference type="Proteomes" id="UP001500928">
    <property type="component" value="Unassembled WGS sequence"/>
</dbReference>
<dbReference type="Gene3D" id="3.90.79.10">
    <property type="entry name" value="Nucleoside Triphosphate Pyrophosphohydrolase"/>
    <property type="match status" value="1"/>
</dbReference>
<protein>
    <recommendedName>
        <fullName evidence="5">Nudix hydrolase domain-containing protein</fullName>
    </recommendedName>
</protein>
<evidence type="ECO:0000313" key="6">
    <source>
        <dbReference type="EMBL" id="GAA4778333.1"/>
    </source>
</evidence>
<keyword evidence="4" id="KW-1133">Transmembrane helix</keyword>
<dbReference type="InterPro" id="IPR015797">
    <property type="entry name" value="NUDIX_hydrolase-like_dom_sf"/>
</dbReference>
<keyword evidence="4" id="KW-0812">Transmembrane</keyword>
<evidence type="ECO:0000313" key="7">
    <source>
        <dbReference type="Proteomes" id="UP001500928"/>
    </source>
</evidence>
<evidence type="ECO:0000256" key="1">
    <source>
        <dbReference type="ARBA" id="ARBA00001946"/>
    </source>
</evidence>
<keyword evidence="4" id="KW-0472">Membrane</keyword>
<organism evidence="6 7">
    <name type="scientific">Actinomycetospora chlora</name>
    <dbReference type="NCBI Taxonomy" id="663608"/>
    <lineage>
        <taxon>Bacteria</taxon>
        <taxon>Bacillati</taxon>
        <taxon>Actinomycetota</taxon>
        <taxon>Actinomycetes</taxon>
        <taxon>Pseudonocardiales</taxon>
        <taxon>Pseudonocardiaceae</taxon>
        <taxon>Actinomycetospora</taxon>
    </lineage>
</organism>
<feature type="transmembrane region" description="Helical" evidence="4">
    <location>
        <begin position="6"/>
        <end position="30"/>
    </location>
</feature>
<dbReference type="InterPro" id="IPR023353">
    <property type="entry name" value="LemA-like_dom_sf"/>
</dbReference>